<proteinExistence type="predicted"/>
<comment type="caution">
    <text evidence="1">The sequence shown here is derived from an EMBL/GenBank/DDBJ whole genome shotgun (WGS) entry which is preliminary data.</text>
</comment>
<dbReference type="Proteomes" id="UP000249324">
    <property type="component" value="Unassembled WGS sequence"/>
</dbReference>
<reference evidence="1 2" key="1">
    <citation type="journal article" date="2021" name="BMC Genomics">
        <title>Genome-resolved metagenome and metatranscriptome analyses of thermophilic composting reveal key bacterial players and their metabolic interactions.</title>
        <authorList>
            <person name="Braga L.P.P."/>
            <person name="Pereira R.V."/>
            <person name="Martins L.F."/>
            <person name="Moura L.M.S."/>
            <person name="Sanchez F.B."/>
            <person name="Patane J.S.L."/>
            <person name="da Silva A.M."/>
            <person name="Setubal J.C."/>
        </authorList>
    </citation>
    <scope>NUCLEOTIDE SEQUENCE [LARGE SCALE GENOMIC DNA]</scope>
    <source>
        <strain evidence="1">ZC4RG45</strain>
    </source>
</reference>
<protein>
    <submittedName>
        <fullName evidence="1">Uncharacterized protein</fullName>
    </submittedName>
</protein>
<dbReference type="AlphaFoldDB" id="A0ABD6FE72"/>
<name>A0ABD6FE72_9PSEU</name>
<gene>
    <name evidence="1" type="ORF">DIU77_008115</name>
</gene>
<evidence type="ECO:0000313" key="1">
    <source>
        <dbReference type="EMBL" id="MFO7192192.1"/>
    </source>
</evidence>
<dbReference type="EMBL" id="QGUI02000079">
    <property type="protein sequence ID" value="MFO7192192.1"/>
    <property type="molecule type" value="Genomic_DNA"/>
</dbReference>
<evidence type="ECO:0000313" key="2">
    <source>
        <dbReference type="Proteomes" id="UP000249324"/>
    </source>
</evidence>
<organism evidence="1 2">
    <name type="scientific">Thermocrispum agreste</name>
    <dbReference type="NCBI Taxonomy" id="37925"/>
    <lineage>
        <taxon>Bacteria</taxon>
        <taxon>Bacillati</taxon>
        <taxon>Actinomycetota</taxon>
        <taxon>Actinomycetes</taxon>
        <taxon>Pseudonocardiales</taxon>
        <taxon>Pseudonocardiaceae</taxon>
        <taxon>Thermocrispum</taxon>
    </lineage>
</organism>
<accession>A0ABD6FE72</accession>
<sequence>MTTSPGQPDPVSARLTALIDLGFQFLHPTDAQGQVQAVVGIRVHDGVVDVVQLHAEDDVTATRMPVDEPDIMAPSTVLWREHGNVTTVLDAVLALPDESEHAGTGTGVWVPAGAGQFRFLRS</sequence>